<evidence type="ECO:0000256" key="3">
    <source>
        <dbReference type="ARBA" id="ARBA00022989"/>
    </source>
</evidence>
<comment type="subcellular location">
    <subcellularLocation>
        <location evidence="5">Cell membrane</location>
        <topology evidence="5">Multi-pass membrane protein</topology>
    </subcellularLocation>
</comment>
<dbReference type="AlphaFoldDB" id="A0A2Y9U0M2"/>
<dbReference type="EMBL" id="CP029185">
    <property type="protein sequence ID" value="AWH89074.1"/>
    <property type="molecule type" value="Genomic_DNA"/>
</dbReference>
<dbReference type="Proteomes" id="UP000244908">
    <property type="component" value="Chromosome"/>
</dbReference>
<dbReference type="GO" id="GO:0005886">
    <property type="term" value="C:plasma membrane"/>
    <property type="evidence" value="ECO:0007669"/>
    <property type="project" value="UniProtKB-SubCell"/>
</dbReference>
<dbReference type="CDD" id="cd00546">
    <property type="entry name" value="QFR_TypeD_subunitC"/>
    <property type="match status" value="1"/>
</dbReference>
<evidence type="ECO:0000256" key="5">
    <source>
        <dbReference type="HAMAP-Rule" id="MF_00708"/>
    </source>
</evidence>
<dbReference type="OrthoDB" id="8909678at2"/>
<dbReference type="Pfam" id="PF02300">
    <property type="entry name" value="Fumarate_red_C"/>
    <property type="match status" value="1"/>
</dbReference>
<keyword evidence="8" id="KW-1185">Reference proteome</keyword>
<keyword evidence="1 5" id="KW-1003">Cell membrane</keyword>
<dbReference type="GO" id="GO:0045283">
    <property type="term" value="C:fumarate reductase complex"/>
    <property type="evidence" value="ECO:0007669"/>
    <property type="project" value="UniProtKB-UniRule"/>
</dbReference>
<dbReference type="NCBIfam" id="NF003445">
    <property type="entry name" value="PRK04987.1"/>
    <property type="match status" value="1"/>
</dbReference>
<comment type="function">
    <text evidence="5">Two distinct, membrane-bound, FAD-containing enzymes are responsible for the catalysis of fumarate and succinate interconversion; fumarate reductase is used in anaerobic growth, and succinate dehydrogenase is used in aerobic growth. Anchors the catalytic components of the fumarate reductase complex to the cell inner membrane, binds quinones.</text>
</comment>
<evidence type="ECO:0000256" key="4">
    <source>
        <dbReference type="ARBA" id="ARBA00023136"/>
    </source>
</evidence>
<dbReference type="KEGG" id="lpv:HYN51_11210"/>
<name>A0A2Y9U0M2_9GAMM</name>
<dbReference type="KEGG" id="lpv:HYN51_11795"/>
<gene>
    <name evidence="5" type="primary">frdC</name>
    <name evidence="6" type="ORF">HYN51_11210</name>
    <name evidence="7" type="ORF">HYN51_11795</name>
</gene>
<keyword evidence="3 5" id="KW-1133">Transmembrane helix</keyword>
<comment type="similarity">
    <text evidence="5">Belongs to the FrdC family.</text>
</comment>
<dbReference type="PIRSF" id="PIRSF000180">
    <property type="entry name" value="FrdC"/>
    <property type="match status" value="1"/>
</dbReference>
<evidence type="ECO:0000313" key="6">
    <source>
        <dbReference type="EMBL" id="AWH89074.1"/>
    </source>
</evidence>
<sequence>MMTKRKPYVREVNADWWKRLGFYKFYMFRESTAIPAVWFSLVLIFGVFALRSSESWSGFVGFLSNPVVMVINLITLIMALVHTKTWFDLAPKAANIVVGQEKLSAKPIVMFFWGVTIVASLIILAVALI</sequence>
<dbReference type="EMBL" id="CP029185">
    <property type="protein sequence ID" value="AWH89174.1"/>
    <property type="molecule type" value="Genomic_DNA"/>
</dbReference>
<proteinExistence type="inferred from homology"/>
<feature type="transmembrane region" description="Helical" evidence="5">
    <location>
        <begin position="32"/>
        <end position="50"/>
    </location>
</feature>
<evidence type="ECO:0000256" key="1">
    <source>
        <dbReference type="ARBA" id="ARBA00022475"/>
    </source>
</evidence>
<dbReference type="InterPro" id="IPR034804">
    <property type="entry name" value="SQR/QFR_C/D"/>
</dbReference>
<dbReference type="Gene3D" id="1.20.1300.10">
    <property type="entry name" value="Fumarate reductase/succinate dehydrogenase, transmembrane subunit"/>
    <property type="match status" value="1"/>
</dbReference>
<evidence type="ECO:0000256" key="2">
    <source>
        <dbReference type="ARBA" id="ARBA00022692"/>
    </source>
</evidence>
<dbReference type="InterPro" id="IPR003510">
    <property type="entry name" value="Fumarate_red_C"/>
</dbReference>
<reference evidence="7 8" key="1">
    <citation type="submission" date="2018-04" db="EMBL/GenBank/DDBJ databases">
        <title>Genome sequencing of Limnobaculum sp. HYN0051.</title>
        <authorList>
            <person name="Yi H."/>
            <person name="Baek C."/>
        </authorList>
    </citation>
    <scope>NUCLEOTIDE SEQUENCE [LARGE SCALE GENOMIC DNA]</scope>
    <source>
        <strain evidence="7 8">HYN0051</strain>
    </source>
</reference>
<protein>
    <recommendedName>
        <fullName evidence="5">Fumarate reductase subunit C</fullName>
    </recommendedName>
    <alternativeName>
        <fullName evidence="5">Fumarate reductase 15 kDa hydrophobic protein</fullName>
    </alternativeName>
    <alternativeName>
        <fullName evidence="5">Quinol-fumarate reductase subunit C</fullName>
        <shortName evidence="5">QFR subunit C</shortName>
    </alternativeName>
</protein>
<dbReference type="HAMAP" id="MF_00708">
    <property type="entry name" value="Fumarate_red_C"/>
    <property type="match status" value="1"/>
</dbReference>
<feature type="transmembrane region" description="Helical" evidence="5">
    <location>
        <begin position="108"/>
        <end position="128"/>
    </location>
</feature>
<keyword evidence="2 5" id="KW-0812">Transmembrane</keyword>
<evidence type="ECO:0000313" key="7">
    <source>
        <dbReference type="EMBL" id="AWH89174.1"/>
    </source>
</evidence>
<dbReference type="RefSeq" id="WP_108901130.1">
    <property type="nucleotide sequence ID" value="NZ_CP029185.2"/>
</dbReference>
<dbReference type="GO" id="GO:0000104">
    <property type="term" value="F:succinate dehydrogenase activity"/>
    <property type="evidence" value="ECO:0007669"/>
    <property type="project" value="UniProtKB-UniRule"/>
</dbReference>
<accession>A0A2Y9U0M2</accession>
<feature type="transmembrane region" description="Helical" evidence="5">
    <location>
        <begin position="56"/>
        <end position="81"/>
    </location>
</feature>
<comment type="subunit">
    <text evidence="5">Part of an enzyme complex containing four subunits: a flavoprotein (FrdA), an iron-sulfur protein (FrdB), and two hydrophobic anchor proteins (FrdC and FrdD).</text>
</comment>
<organism evidence="7 8">
    <name type="scientific">Limnobaculum parvum</name>
    <dbReference type="NCBI Taxonomy" id="2172103"/>
    <lineage>
        <taxon>Bacteria</taxon>
        <taxon>Pseudomonadati</taxon>
        <taxon>Pseudomonadota</taxon>
        <taxon>Gammaproteobacteria</taxon>
        <taxon>Enterobacterales</taxon>
        <taxon>Budviciaceae</taxon>
        <taxon>Limnobaculum</taxon>
    </lineage>
</organism>
<evidence type="ECO:0000313" key="8">
    <source>
        <dbReference type="Proteomes" id="UP000244908"/>
    </source>
</evidence>
<keyword evidence="4 5" id="KW-0472">Membrane</keyword>
<dbReference type="SUPFAM" id="SSF81343">
    <property type="entry name" value="Fumarate reductase respiratory complex transmembrane subunits"/>
    <property type="match status" value="1"/>
</dbReference>